<dbReference type="Pfam" id="PF00578">
    <property type="entry name" value="AhpC-TSA"/>
    <property type="match status" value="1"/>
</dbReference>
<reference evidence="2 3" key="1">
    <citation type="journal article" date="2015" name="Genome Announc.">
        <title>Genome Sequence of 'Candidatus Thioglobus autotrophica' Strain EF1, a Chemoautotroph from the SUP05 Clade of Marine Gammaproteobacteria.</title>
        <authorList>
            <person name="Shah V."/>
            <person name="Morris R.M."/>
        </authorList>
    </citation>
    <scope>NUCLEOTIDE SEQUENCE [LARGE SCALE GENOMIC DNA]</scope>
    <source>
        <strain evidence="2 3">EF1</strain>
    </source>
</reference>
<protein>
    <submittedName>
        <fullName evidence="2">Thioredoxin</fullName>
    </submittedName>
</protein>
<gene>
    <name evidence="2" type="ORF">SP60_06855</name>
</gene>
<dbReference type="InterPro" id="IPR013766">
    <property type="entry name" value="Thioredoxin_domain"/>
</dbReference>
<sequence>MNIKRPNRKTLMQFMMVILAIFIIRAYQQQDLTIGLVPSFSSQTLSGEVMSSNPLPDQGVLIHFWATWCPVCNLENDNIQAISKDYKVLNIAIQSGSDLEIQAHAEENNMQLDNIINDQSGSIAKLFGVKGTPSSFFVNTKGRIQFVEVGYVTTLGYRLRLWWAGL</sequence>
<dbReference type="SUPFAM" id="SSF52833">
    <property type="entry name" value="Thioredoxin-like"/>
    <property type="match status" value="1"/>
</dbReference>
<keyword evidence="3" id="KW-1185">Reference proteome</keyword>
<dbReference type="Proteomes" id="UP000058020">
    <property type="component" value="Chromosome"/>
</dbReference>
<accession>A0A0M4NXV5</accession>
<evidence type="ECO:0000313" key="2">
    <source>
        <dbReference type="EMBL" id="ALE52939.1"/>
    </source>
</evidence>
<dbReference type="InterPro" id="IPR000866">
    <property type="entry name" value="AhpC/TSA"/>
</dbReference>
<dbReference type="OrthoDB" id="9788279at2"/>
<name>A0A0M4NXV5_9GAMM</name>
<proteinExistence type="predicted"/>
<dbReference type="STRING" id="1705394.SP60_06855"/>
<dbReference type="AlphaFoldDB" id="A0A0M4NXV5"/>
<evidence type="ECO:0000313" key="3">
    <source>
        <dbReference type="Proteomes" id="UP000058020"/>
    </source>
</evidence>
<feature type="domain" description="Thioredoxin" evidence="1">
    <location>
        <begin position="31"/>
        <end position="166"/>
    </location>
</feature>
<dbReference type="PANTHER" id="PTHR42852:SF17">
    <property type="entry name" value="THIOREDOXIN-LIKE PROTEIN HI_1115"/>
    <property type="match status" value="1"/>
</dbReference>
<dbReference type="RefSeq" id="WP_053951921.1">
    <property type="nucleotide sequence ID" value="NZ_CP010552.1"/>
</dbReference>
<dbReference type="GO" id="GO:0016209">
    <property type="term" value="F:antioxidant activity"/>
    <property type="evidence" value="ECO:0007669"/>
    <property type="project" value="InterPro"/>
</dbReference>
<dbReference type="PROSITE" id="PS51352">
    <property type="entry name" value="THIOREDOXIN_2"/>
    <property type="match status" value="1"/>
</dbReference>
<dbReference type="PANTHER" id="PTHR42852">
    <property type="entry name" value="THIOL:DISULFIDE INTERCHANGE PROTEIN DSBE"/>
    <property type="match status" value="1"/>
</dbReference>
<dbReference type="EMBL" id="CP010552">
    <property type="protein sequence ID" value="ALE52939.1"/>
    <property type="molecule type" value="Genomic_DNA"/>
</dbReference>
<dbReference type="InterPro" id="IPR036249">
    <property type="entry name" value="Thioredoxin-like_sf"/>
</dbReference>
<organism evidence="2 3">
    <name type="scientific">Candidatus Thioglobus autotrophicus</name>
    <dbReference type="NCBI Taxonomy" id="1705394"/>
    <lineage>
        <taxon>Bacteria</taxon>
        <taxon>Pseudomonadati</taxon>
        <taxon>Pseudomonadota</taxon>
        <taxon>Gammaproteobacteria</taxon>
        <taxon>Candidatus Pseudothioglobaceae</taxon>
        <taxon>Candidatus Thioglobus</taxon>
    </lineage>
</organism>
<dbReference type="KEGG" id="tho:SP60_06855"/>
<dbReference type="InterPro" id="IPR050553">
    <property type="entry name" value="Thioredoxin_ResA/DsbE_sf"/>
</dbReference>
<dbReference type="Gene3D" id="3.40.30.10">
    <property type="entry name" value="Glutaredoxin"/>
    <property type="match status" value="1"/>
</dbReference>
<dbReference type="GO" id="GO:0016491">
    <property type="term" value="F:oxidoreductase activity"/>
    <property type="evidence" value="ECO:0007669"/>
    <property type="project" value="InterPro"/>
</dbReference>
<evidence type="ECO:0000259" key="1">
    <source>
        <dbReference type="PROSITE" id="PS51352"/>
    </source>
</evidence>